<keyword evidence="3" id="KW-1185">Reference proteome</keyword>
<evidence type="ECO:0000313" key="3">
    <source>
        <dbReference type="Proteomes" id="UP000054776"/>
    </source>
</evidence>
<dbReference type="HOGENOM" id="CLU_2295257_0_0_1"/>
<reference evidence="2 3" key="1">
    <citation type="submission" date="2015-01" db="EMBL/GenBank/DDBJ databases">
        <title>Evolution of Trichinella species and genotypes.</title>
        <authorList>
            <person name="Korhonen P.K."/>
            <person name="Edoardo P."/>
            <person name="Giuseppe L.R."/>
            <person name="Gasser R.B."/>
        </authorList>
    </citation>
    <scope>NUCLEOTIDE SEQUENCE [LARGE SCALE GENOMIC DNA]</scope>
    <source>
        <strain evidence="2">ISS3</strain>
    </source>
</reference>
<feature type="region of interest" description="Disordered" evidence="1">
    <location>
        <begin position="1"/>
        <end position="20"/>
    </location>
</feature>
<evidence type="ECO:0000256" key="1">
    <source>
        <dbReference type="SAM" id="MobiDB-lite"/>
    </source>
</evidence>
<protein>
    <submittedName>
        <fullName evidence="2">Uncharacterized protein</fullName>
    </submittedName>
</protein>
<dbReference type="EMBL" id="JYDH01000030">
    <property type="protein sequence ID" value="KRY37833.1"/>
    <property type="molecule type" value="Genomic_DNA"/>
</dbReference>
<name>E5S6P8_TRISP</name>
<feature type="compositionally biased region" description="Basic and acidic residues" evidence="1">
    <location>
        <begin position="81"/>
        <end position="91"/>
    </location>
</feature>
<dbReference type="InParanoid" id="E5S6P8"/>
<proteinExistence type="predicted"/>
<dbReference type="Proteomes" id="UP000054776">
    <property type="component" value="Unassembled WGS sequence"/>
</dbReference>
<dbReference type="KEGG" id="tsp:Tsp_06983"/>
<dbReference type="AlphaFoldDB" id="E5S6P8"/>
<organism evidence="2 3">
    <name type="scientific">Trichinella spiralis</name>
    <name type="common">Trichina worm</name>
    <dbReference type="NCBI Taxonomy" id="6334"/>
    <lineage>
        <taxon>Eukaryota</taxon>
        <taxon>Metazoa</taxon>
        <taxon>Ecdysozoa</taxon>
        <taxon>Nematoda</taxon>
        <taxon>Enoplea</taxon>
        <taxon>Dorylaimia</taxon>
        <taxon>Trichinellida</taxon>
        <taxon>Trichinellidae</taxon>
        <taxon>Trichinella</taxon>
    </lineage>
</organism>
<comment type="caution">
    <text evidence="2">The sequence shown here is derived from an EMBL/GenBank/DDBJ whole genome shotgun (WGS) entry which is preliminary data.</text>
</comment>
<accession>E5S6P8</accession>
<feature type="region of interest" description="Disordered" evidence="1">
    <location>
        <begin position="81"/>
        <end position="101"/>
    </location>
</feature>
<dbReference type="RefSeq" id="XP_003380836.1">
    <property type="nucleotide sequence ID" value="XM_003380788.1"/>
</dbReference>
<gene>
    <name evidence="2" type="ORF">T01_11116</name>
</gene>
<evidence type="ECO:0000313" key="2">
    <source>
        <dbReference type="EMBL" id="KRY37833.1"/>
    </source>
</evidence>
<sequence>MSVGVAAGATDGCCRKQEQQRIKQKRRKSLDLLAVHTLLQKALANVDHYCLSKLVTKQSENNNRGHKFWADDNRIEWKKSDEASDQLEHDQAWLIDRPSMG</sequence>